<gene>
    <name evidence="2" type="ORF">SAMN04487998_2856</name>
</gene>
<organism evidence="2 3">
    <name type="scientific">Hymenobacter actinosclerus</name>
    <dbReference type="NCBI Taxonomy" id="82805"/>
    <lineage>
        <taxon>Bacteria</taxon>
        <taxon>Pseudomonadati</taxon>
        <taxon>Bacteroidota</taxon>
        <taxon>Cytophagia</taxon>
        <taxon>Cytophagales</taxon>
        <taxon>Hymenobacteraceae</taxon>
        <taxon>Hymenobacter</taxon>
    </lineage>
</organism>
<evidence type="ECO:0000313" key="3">
    <source>
        <dbReference type="Proteomes" id="UP000198697"/>
    </source>
</evidence>
<name>A0A1I0HE80_9BACT</name>
<evidence type="ECO:0000313" key="2">
    <source>
        <dbReference type="EMBL" id="SET81203.1"/>
    </source>
</evidence>
<sequence>MPRPMKVKTYWPAERGSGRLPWWAYALFIPGVFCLAWILYLVGVIPGK</sequence>
<feature type="transmembrane region" description="Helical" evidence="1">
    <location>
        <begin position="20"/>
        <end position="42"/>
    </location>
</feature>
<keyword evidence="1" id="KW-0472">Membrane</keyword>
<keyword evidence="1" id="KW-1133">Transmembrane helix</keyword>
<keyword evidence="3" id="KW-1185">Reference proteome</keyword>
<evidence type="ECO:0000256" key="1">
    <source>
        <dbReference type="SAM" id="Phobius"/>
    </source>
</evidence>
<proteinExistence type="predicted"/>
<accession>A0A1I0HE80</accession>
<dbReference type="EMBL" id="FOHS01000003">
    <property type="protein sequence ID" value="SET81203.1"/>
    <property type="molecule type" value="Genomic_DNA"/>
</dbReference>
<dbReference type="AlphaFoldDB" id="A0A1I0HE80"/>
<keyword evidence="1" id="KW-0812">Transmembrane</keyword>
<dbReference type="Proteomes" id="UP000198697">
    <property type="component" value="Unassembled WGS sequence"/>
</dbReference>
<dbReference type="STRING" id="82805.SAMN04487998_2856"/>
<protein>
    <submittedName>
        <fullName evidence="2">Uncharacterized protein</fullName>
    </submittedName>
</protein>
<reference evidence="3" key="1">
    <citation type="submission" date="2016-10" db="EMBL/GenBank/DDBJ databases">
        <authorList>
            <person name="Varghese N."/>
            <person name="Submissions S."/>
        </authorList>
    </citation>
    <scope>NUCLEOTIDE SEQUENCE [LARGE SCALE GENOMIC DNA]</scope>
    <source>
        <strain evidence="3">DSM 15310</strain>
    </source>
</reference>